<comment type="caution">
    <text evidence="2">The sequence shown here is derived from an EMBL/GenBank/DDBJ whole genome shotgun (WGS) entry which is preliminary data.</text>
</comment>
<reference evidence="2 3" key="1">
    <citation type="journal article" date="2014" name="Mol. Plant">
        <title>Chromosome Scale Genome Assembly and Transcriptome Profiling of Nannochloropsis gaditana in Nitrogen Depletion.</title>
        <authorList>
            <person name="Corteggiani Carpinelli E."/>
            <person name="Telatin A."/>
            <person name="Vitulo N."/>
            <person name="Forcato C."/>
            <person name="D'Angelo M."/>
            <person name="Schiavon R."/>
            <person name="Vezzi A."/>
            <person name="Giacometti G.M."/>
            <person name="Morosinotto T."/>
            <person name="Valle G."/>
        </authorList>
    </citation>
    <scope>NUCLEOTIDE SEQUENCE [LARGE SCALE GENOMIC DNA]</scope>
    <source>
        <strain evidence="2 3">B-31</strain>
    </source>
</reference>
<sequence>MTLLGSGPSEGLWIGSWRSTDGKCCRSEGGIMARESPGGDGMGLILEGELKRASDREEEIGGGVHCSWNVSVREYLHSTYKLCPRSWGMGLAGPQQIRPSVLRYRIIQATIEVITMSCLILRRVGGKARVRDADASRRRWPHPSASGKEKKKKKQN</sequence>
<evidence type="ECO:0000313" key="3">
    <source>
        <dbReference type="Proteomes" id="UP000019335"/>
    </source>
</evidence>
<gene>
    <name evidence="2" type="ORF">Naga_100026g39</name>
</gene>
<keyword evidence="3" id="KW-1185">Reference proteome</keyword>
<name>W7U3L9_9STRA</name>
<proteinExistence type="predicted"/>
<dbReference type="AlphaFoldDB" id="W7U3L9"/>
<dbReference type="EMBL" id="AZIL01000037">
    <property type="protein sequence ID" value="EWM30378.1"/>
    <property type="molecule type" value="Genomic_DNA"/>
</dbReference>
<accession>W7U3L9</accession>
<protein>
    <submittedName>
        <fullName evidence="2">Uncharacterized protein</fullName>
    </submittedName>
</protein>
<dbReference type="Proteomes" id="UP000019335">
    <property type="component" value="Chromosome 1"/>
</dbReference>
<evidence type="ECO:0000256" key="1">
    <source>
        <dbReference type="SAM" id="MobiDB-lite"/>
    </source>
</evidence>
<feature type="region of interest" description="Disordered" evidence="1">
    <location>
        <begin position="131"/>
        <end position="156"/>
    </location>
</feature>
<evidence type="ECO:0000313" key="2">
    <source>
        <dbReference type="EMBL" id="EWM30378.1"/>
    </source>
</evidence>
<organism evidence="2 3">
    <name type="scientific">Nannochloropsis gaditana</name>
    <dbReference type="NCBI Taxonomy" id="72520"/>
    <lineage>
        <taxon>Eukaryota</taxon>
        <taxon>Sar</taxon>
        <taxon>Stramenopiles</taxon>
        <taxon>Ochrophyta</taxon>
        <taxon>Eustigmatophyceae</taxon>
        <taxon>Eustigmatales</taxon>
        <taxon>Monodopsidaceae</taxon>
        <taxon>Nannochloropsis</taxon>
    </lineage>
</organism>